<dbReference type="Proteomes" id="UP000017984">
    <property type="component" value="Chromosome"/>
</dbReference>
<dbReference type="RefSeq" id="WP_023548895.1">
    <property type="nucleotide sequence ID" value="NZ_CM002285.1"/>
</dbReference>
<protein>
    <submittedName>
        <fullName evidence="2">Uncharacterized protein</fullName>
    </submittedName>
</protein>
<dbReference type="STRING" id="1352936.M878_22555"/>
<evidence type="ECO:0000313" key="3">
    <source>
        <dbReference type="Proteomes" id="UP000017984"/>
    </source>
</evidence>
<organism evidence="2 3">
    <name type="scientific">Streptomyces roseochromogenus subsp. oscitans DS 12.976</name>
    <dbReference type="NCBI Taxonomy" id="1352936"/>
    <lineage>
        <taxon>Bacteria</taxon>
        <taxon>Bacillati</taxon>
        <taxon>Actinomycetota</taxon>
        <taxon>Actinomycetes</taxon>
        <taxon>Kitasatosporales</taxon>
        <taxon>Streptomycetaceae</taxon>
        <taxon>Streptomyces</taxon>
    </lineage>
</organism>
<dbReference type="AlphaFoldDB" id="V6K8T4"/>
<dbReference type="PATRIC" id="fig|1352936.5.peg.4710"/>
<dbReference type="HOGENOM" id="CLU_3141355_0_0_11"/>
<gene>
    <name evidence="2" type="ORF">M878_22555</name>
</gene>
<feature type="region of interest" description="Disordered" evidence="1">
    <location>
        <begin position="29"/>
        <end position="49"/>
    </location>
</feature>
<sequence>MPFATDAEEVVAEYARHALRTDVHHIAHAFDTGPGGQAKVPDDTPQGTS</sequence>
<evidence type="ECO:0000313" key="2">
    <source>
        <dbReference type="EMBL" id="EST28458.1"/>
    </source>
</evidence>
<keyword evidence="3" id="KW-1185">Reference proteome</keyword>
<comment type="caution">
    <text evidence="2">The sequence shown here is derived from an EMBL/GenBank/DDBJ whole genome shotgun (WGS) entry which is preliminary data.</text>
</comment>
<name>V6K8T4_STRRC</name>
<evidence type="ECO:0000256" key="1">
    <source>
        <dbReference type="SAM" id="MobiDB-lite"/>
    </source>
</evidence>
<accession>V6K8T4</accession>
<reference evidence="2 3" key="1">
    <citation type="journal article" date="2014" name="Genome Announc.">
        <title>Draft Genome Sequence of Streptomyces roseochromogenes subsp. oscitans DS 12.976, Producer of the Aminocoumarin Antibiotic Clorobiocin.</title>
        <authorList>
            <person name="Ruckert C."/>
            <person name="Kalinowski J."/>
            <person name="Heide L."/>
            <person name="Apel A.K."/>
        </authorList>
    </citation>
    <scope>NUCLEOTIDE SEQUENCE [LARGE SCALE GENOMIC DNA]</scope>
    <source>
        <strain evidence="2 3">DS 12.976</strain>
    </source>
</reference>
<proteinExistence type="predicted"/>
<dbReference type="EMBL" id="AWQX01000194">
    <property type="protein sequence ID" value="EST28458.1"/>
    <property type="molecule type" value="Genomic_DNA"/>
</dbReference>